<comment type="caution">
    <text evidence="1">The sequence shown here is derived from an EMBL/GenBank/DDBJ whole genome shotgun (WGS) entry which is preliminary data.</text>
</comment>
<name>A0A2T1LZX5_9CHRO</name>
<accession>A0A2T1LZX5</accession>
<organism evidence="1 2">
    <name type="scientific">Aphanothece hegewaldii CCALA 016</name>
    <dbReference type="NCBI Taxonomy" id="2107694"/>
    <lineage>
        <taxon>Bacteria</taxon>
        <taxon>Bacillati</taxon>
        <taxon>Cyanobacteriota</taxon>
        <taxon>Cyanophyceae</taxon>
        <taxon>Oscillatoriophycideae</taxon>
        <taxon>Chroococcales</taxon>
        <taxon>Aphanothecaceae</taxon>
        <taxon>Aphanothece</taxon>
    </lineage>
</organism>
<dbReference type="OrthoDB" id="514667at2"/>
<reference evidence="1 2" key="1">
    <citation type="submission" date="2018-03" db="EMBL/GenBank/DDBJ databases">
        <title>The ancient ancestry and fast evolution of plastids.</title>
        <authorList>
            <person name="Moore K.R."/>
            <person name="Magnabosco C."/>
            <person name="Momper L."/>
            <person name="Gold D.A."/>
            <person name="Bosak T."/>
            <person name="Fournier G.P."/>
        </authorList>
    </citation>
    <scope>NUCLEOTIDE SEQUENCE [LARGE SCALE GENOMIC DNA]</scope>
    <source>
        <strain evidence="1 2">CCALA 016</strain>
    </source>
</reference>
<reference evidence="1 2" key="2">
    <citation type="submission" date="2018-03" db="EMBL/GenBank/DDBJ databases">
        <authorList>
            <person name="Keele B.F."/>
        </authorList>
    </citation>
    <scope>NUCLEOTIDE SEQUENCE [LARGE SCALE GENOMIC DNA]</scope>
    <source>
        <strain evidence="1 2">CCALA 016</strain>
    </source>
</reference>
<dbReference type="Proteomes" id="UP000239001">
    <property type="component" value="Unassembled WGS sequence"/>
</dbReference>
<protein>
    <submittedName>
        <fullName evidence="1">Uncharacterized protein</fullName>
    </submittedName>
</protein>
<gene>
    <name evidence="1" type="ORF">C7H19_08155</name>
</gene>
<keyword evidence="2" id="KW-1185">Reference proteome</keyword>
<evidence type="ECO:0000313" key="2">
    <source>
        <dbReference type="Proteomes" id="UP000239001"/>
    </source>
</evidence>
<dbReference type="RefSeq" id="WP_106456377.1">
    <property type="nucleotide sequence ID" value="NZ_PXOH01000006.1"/>
</dbReference>
<dbReference type="AlphaFoldDB" id="A0A2T1LZX5"/>
<sequence length="106" mass="12202">MFLQIICSFLAWLLIGVSLWKIREISVSGLTYVKKLHQVPCDKCIYFTGDYRLKCTVNPYMALSEEAINCRDFESIAYSEKIPNLVSIQCNCSITNHDTSSKRKKK</sequence>
<proteinExistence type="predicted"/>
<evidence type="ECO:0000313" key="1">
    <source>
        <dbReference type="EMBL" id="PSF37937.1"/>
    </source>
</evidence>
<dbReference type="EMBL" id="PXOH01000006">
    <property type="protein sequence ID" value="PSF37937.1"/>
    <property type="molecule type" value="Genomic_DNA"/>
</dbReference>